<evidence type="ECO:0000313" key="2">
    <source>
        <dbReference type="Proteomes" id="UP000530660"/>
    </source>
</evidence>
<protein>
    <submittedName>
        <fullName evidence="1">Uncharacterized protein</fullName>
    </submittedName>
</protein>
<dbReference type="EMBL" id="VWRR01000002">
    <property type="protein sequence ID" value="KAF6004821.1"/>
    <property type="molecule type" value="Genomic_DNA"/>
</dbReference>
<organism evidence="1 2">
    <name type="scientific">Cyanidiococcus yangmingshanensis</name>
    <dbReference type="NCBI Taxonomy" id="2690220"/>
    <lineage>
        <taxon>Eukaryota</taxon>
        <taxon>Rhodophyta</taxon>
        <taxon>Bangiophyceae</taxon>
        <taxon>Cyanidiales</taxon>
        <taxon>Cyanidiaceae</taxon>
        <taxon>Cyanidiococcus</taxon>
    </lineage>
</organism>
<comment type="caution">
    <text evidence="1">The sequence shown here is derived from an EMBL/GenBank/DDBJ whole genome shotgun (WGS) entry which is preliminary data.</text>
</comment>
<gene>
    <name evidence="1" type="ORF">F1559_002445</name>
</gene>
<sequence length="870" mass="96032">MTVDVFDFKVSDSNQFAYIMNARNHSTLQRRKNRINQVPRSQICRAMRSLGRGATACIVLFLLERARSRAHWRQRFDAVRSLRWVCSLLARDELRPLFPGLASGLGSIILGDAQTRAVIIAEGALCFSVLLSKALSFDGSGTLEQVDFERSSWNIIPQENETFKAAGVPVGIQVESQASMEEKDNWVEIVRPRLRVLLRRTLVENNGSFSLHGHVSPLVQFAGARLCVEILIQLHKHETFAELIPMIFASLAYYLTSEHVDVATIVRKYLSCVEDSLKLKLAETALDRILEELEENPSKVSSVGMCQVKFLRFMAGLCGYLGQLHHAVAPLRLMQYFERNHRVLDILLAALDIEGEAGNQSIRLWKQCTDGTDSVQNAPASTTCYVELVYFLGSVGALDRFADYIIAMLESACADIAAVPVVKLMNLANRFMQGALSSPRATDEGALSVRSICVDILETYVTIGAKYSSMQNLVVQILQGIRVFAESNIVPVSDFSRIYMHKYLGFVASLSIQTRRTLEDTSNVMAQSVLKTGVIGSFADTKIVSRERASIVAVEAAECLCAIARAAGFPSVESLVGAQLSFLIDMVRDETALRFIFETAGAECLLIVRDEIICIARGVAFQTNERALRQLDLLDAICSLVSQHPLMKSQTIGNEDSGADEKQLIIIHFQQLLESICGAAIAALDRPIPMLRRAALKLLHTLLRSLAQRQELLLPVMAAVLDAVPRSVHQMPADVLIVACDVVEAAFEEAPWFATSRAGAIWSSFACFLPQPVGAKPHRTAMCNANINGKQFKLARGVTWAAIARILECLRIIPLGSLVQYEEAVRAACAAVQNFERIRGAPVGFDYSAVKSAAHALQSDLDQWKRDRTE</sequence>
<dbReference type="SUPFAM" id="SSF48371">
    <property type="entry name" value="ARM repeat"/>
    <property type="match status" value="1"/>
</dbReference>
<dbReference type="Proteomes" id="UP000530660">
    <property type="component" value="Unassembled WGS sequence"/>
</dbReference>
<reference evidence="1 2" key="1">
    <citation type="journal article" date="2020" name="J. Phycol.">
        <title>Comparative genome analysis reveals Cyanidiococcus gen. nov., a new extremophilic red algal genus sister to Cyanidioschyzon (Cyanidioschyzonaceae, Rhodophyta).</title>
        <authorList>
            <person name="Liu S.-L."/>
            <person name="Chiang Y.-R."/>
            <person name="Yoon H.S."/>
            <person name="Fu H.-Y."/>
        </authorList>
    </citation>
    <scope>NUCLEOTIDE SEQUENCE [LARGE SCALE GENOMIC DNA]</scope>
    <source>
        <strain evidence="1 2">THAL066</strain>
    </source>
</reference>
<proteinExistence type="predicted"/>
<dbReference type="AlphaFoldDB" id="A0A7J7IR31"/>
<dbReference type="OrthoDB" id="10587843at2759"/>
<dbReference type="InterPro" id="IPR016024">
    <property type="entry name" value="ARM-type_fold"/>
</dbReference>
<keyword evidence="2" id="KW-1185">Reference proteome</keyword>
<accession>A0A7J7IR31</accession>
<evidence type="ECO:0000313" key="1">
    <source>
        <dbReference type="EMBL" id="KAF6004821.1"/>
    </source>
</evidence>
<name>A0A7J7IR31_9RHOD</name>